<organism evidence="2 3">
    <name type="scientific">Stentor coeruleus</name>
    <dbReference type="NCBI Taxonomy" id="5963"/>
    <lineage>
        <taxon>Eukaryota</taxon>
        <taxon>Sar</taxon>
        <taxon>Alveolata</taxon>
        <taxon>Ciliophora</taxon>
        <taxon>Postciliodesmatophora</taxon>
        <taxon>Heterotrichea</taxon>
        <taxon>Heterotrichida</taxon>
        <taxon>Stentoridae</taxon>
        <taxon>Stentor</taxon>
    </lineage>
</organism>
<comment type="caution">
    <text evidence="2">The sequence shown here is derived from an EMBL/GenBank/DDBJ whole genome shotgun (WGS) entry which is preliminary data.</text>
</comment>
<evidence type="ECO:0000313" key="3">
    <source>
        <dbReference type="Proteomes" id="UP000187209"/>
    </source>
</evidence>
<name>A0A1R2C6Q0_9CILI</name>
<dbReference type="Proteomes" id="UP000187209">
    <property type="component" value="Unassembled WGS sequence"/>
</dbReference>
<protein>
    <submittedName>
        <fullName evidence="2">Uncharacterized protein</fullName>
    </submittedName>
</protein>
<dbReference type="EMBL" id="MPUH01000262">
    <property type="protein sequence ID" value="OMJ84650.1"/>
    <property type="molecule type" value="Genomic_DNA"/>
</dbReference>
<proteinExistence type="predicted"/>
<evidence type="ECO:0000313" key="2">
    <source>
        <dbReference type="EMBL" id="OMJ84650.1"/>
    </source>
</evidence>
<reference evidence="2 3" key="1">
    <citation type="submission" date="2016-11" db="EMBL/GenBank/DDBJ databases">
        <title>The macronuclear genome of Stentor coeruleus: a giant cell with tiny introns.</title>
        <authorList>
            <person name="Slabodnick M."/>
            <person name="Ruby J.G."/>
            <person name="Reiff S.B."/>
            <person name="Swart E.C."/>
            <person name="Gosai S."/>
            <person name="Prabakaran S."/>
            <person name="Witkowska E."/>
            <person name="Larue G.E."/>
            <person name="Fisher S."/>
            <person name="Freeman R.M."/>
            <person name="Gunawardena J."/>
            <person name="Chu W."/>
            <person name="Stover N.A."/>
            <person name="Gregory B.D."/>
            <person name="Nowacki M."/>
            <person name="Derisi J."/>
            <person name="Roy S.W."/>
            <person name="Marshall W.F."/>
            <person name="Sood P."/>
        </authorList>
    </citation>
    <scope>NUCLEOTIDE SEQUENCE [LARGE SCALE GENOMIC DNA]</scope>
    <source>
        <strain evidence="2">WM001</strain>
    </source>
</reference>
<feature type="coiled-coil region" evidence="1">
    <location>
        <begin position="209"/>
        <end position="239"/>
    </location>
</feature>
<accession>A0A1R2C6Q0</accession>
<dbReference type="AlphaFoldDB" id="A0A1R2C6Q0"/>
<keyword evidence="3" id="KW-1185">Reference proteome</keyword>
<gene>
    <name evidence="2" type="ORF">SteCoe_14167</name>
</gene>
<sequence>MNGYIKEANRGGVHNRLYLDSSVRKKKQDNIEKQISITTDSTQKPRQRIEDLLLQKYAKSQAKINTLRTKQQIQEVQQLKPAPKINRISKQIVELREGIHNDSISLYTTKLLSGSRSASAIRIPPKQSFLSLMDLKMSEITGNCSGLIKVQENEESFDQEVNTITREFAMLKNTGQTEKDRELNDIREALFSKIREKETPKVKADVLNMNVLERNNYWLKEKNEKLNNKKEILNKQETIGCTFSPRLTPRIDLTHDNRKPSMPVANSYSQKYLNKPNCVKPKDDIQGKVEKNGIEKIMMYKSLSPHERTLSQGQSMTSLYKAKPLASYKK</sequence>
<keyword evidence="1" id="KW-0175">Coiled coil</keyword>
<evidence type="ECO:0000256" key="1">
    <source>
        <dbReference type="SAM" id="Coils"/>
    </source>
</evidence>